<gene>
    <name evidence="2" type="ordered locus">Daci_1958</name>
</gene>
<dbReference type="GeneID" id="24115616"/>
<name>A9BYQ5_DELAS</name>
<dbReference type="AlphaFoldDB" id="A9BYQ5"/>
<evidence type="ECO:0000256" key="1">
    <source>
        <dbReference type="SAM" id="MobiDB-lite"/>
    </source>
</evidence>
<dbReference type="eggNOG" id="ENOG5033MYR">
    <property type="taxonomic scope" value="Bacteria"/>
</dbReference>
<organism evidence="2 3">
    <name type="scientific">Delftia acidovorans (strain DSM 14801 / SPH-1)</name>
    <dbReference type="NCBI Taxonomy" id="398578"/>
    <lineage>
        <taxon>Bacteria</taxon>
        <taxon>Pseudomonadati</taxon>
        <taxon>Pseudomonadota</taxon>
        <taxon>Betaproteobacteria</taxon>
        <taxon>Burkholderiales</taxon>
        <taxon>Comamonadaceae</taxon>
        <taxon>Delftia</taxon>
    </lineage>
</organism>
<dbReference type="Proteomes" id="UP000000784">
    <property type="component" value="Chromosome"/>
</dbReference>
<dbReference type="HOGENOM" id="CLU_543733_0_0_4"/>
<dbReference type="EMBL" id="CP000884">
    <property type="protein sequence ID" value="ABX34598.1"/>
    <property type="molecule type" value="Genomic_DNA"/>
</dbReference>
<evidence type="ECO:0000313" key="2">
    <source>
        <dbReference type="EMBL" id="ABX34598.1"/>
    </source>
</evidence>
<dbReference type="KEGG" id="dac:Daci_1958"/>
<evidence type="ECO:0000313" key="3">
    <source>
        <dbReference type="Proteomes" id="UP000000784"/>
    </source>
</evidence>
<accession>A9BYQ5</accession>
<keyword evidence="3" id="KW-1185">Reference proteome</keyword>
<reference evidence="2 3" key="1">
    <citation type="journal article" date="2004" name="Appl. Environ. Microbiol.">
        <title>Mineralization of individual congeners of linear alkylbenzenesulfonate by defined pairs of heterotrophic bacteria.</title>
        <authorList>
            <person name="Schleheck D."/>
            <person name="Knepper T.P."/>
            <person name="Fischer K."/>
            <person name="Cook A.M."/>
        </authorList>
    </citation>
    <scope>NUCLEOTIDE SEQUENCE [LARGE SCALE GENOMIC DNA]</scope>
    <source>
        <strain evidence="3">DSM 14801 / SPH-1</strain>
    </source>
</reference>
<protein>
    <submittedName>
        <fullName evidence="2">Uncharacterized protein</fullName>
    </submittedName>
</protein>
<proteinExistence type="predicted"/>
<sequence length="501" mass="51359">MAGLLDFLSAPESQLGLGLLAAAGSGQKFGPGLLSAVQYADSQRKGDLQQKLLQAQMDNYQSEIEARKLAAVKDARQQAWIERLMGGSPTQGQGAGFVGAAGASGAAPGAGMPAAGGGGQGGGGILELARSLGIPEQAIQADMAFNGGKGIAAMIEKNGGRDMQVTNGYAYDKNRVGAGFMPSLSTSQDGKTSMVRIGPDGLPVVSAPQGALETFNNYQGVQASYKPIKIYNPETGRDEYTSEGAVVRGARGGAGGGQQDIRSSAYAGGSRASANQESIQILQMEMQQPGRTQAEKDAISREIGRLQFMPKGEGAAPASGNYAAGPSSAEAALSDAARARAVDTAKADVVRDTDNRSKVRNANDNLSNADRAIELLKLGPTGSVIGSLMDSGSAVFGRSTPGGKIAAQLDIVSANMVKNVPRFEGPQSNIDVEGYKSAAGRVADRSLPIDQRIAAAQEVKYFEQKALRQAGGQQTGGATGSWGGSPGGGKSGQVINFSDLK</sequence>
<dbReference type="STRING" id="398578.Daci_1958"/>
<reference evidence="3" key="2">
    <citation type="submission" date="2007-11" db="EMBL/GenBank/DDBJ databases">
        <title>Complete sequence of Delftia acidovorans DSM 14801 / SPH-1.</title>
        <authorList>
            <person name="Copeland A."/>
            <person name="Lucas S."/>
            <person name="Lapidus A."/>
            <person name="Barry K."/>
            <person name="Glavina del Rio T."/>
            <person name="Dalin E."/>
            <person name="Tice H."/>
            <person name="Pitluck S."/>
            <person name="Lowry S."/>
            <person name="Clum A."/>
            <person name="Schmutz J."/>
            <person name="Larimer F."/>
            <person name="Land M."/>
            <person name="Hauser L."/>
            <person name="Kyrpides N."/>
            <person name="Kim E."/>
            <person name="Schleheck D."/>
            <person name="Richardson P."/>
        </authorList>
    </citation>
    <scope>NUCLEOTIDE SEQUENCE [LARGE SCALE GENOMIC DNA]</scope>
    <source>
        <strain evidence="3">DSM 14801 / SPH-1</strain>
    </source>
</reference>
<feature type="compositionally biased region" description="Gly residues" evidence="1">
    <location>
        <begin position="473"/>
        <end position="491"/>
    </location>
</feature>
<feature type="region of interest" description="Disordered" evidence="1">
    <location>
        <begin position="472"/>
        <end position="501"/>
    </location>
</feature>
<dbReference type="RefSeq" id="WP_012203883.1">
    <property type="nucleotide sequence ID" value="NC_010002.1"/>
</dbReference>
<feature type="region of interest" description="Disordered" evidence="1">
    <location>
        <begin position="249"/>
        <end position="268"/>
    </location>
</feature>